<dbReference type="PROSITE" id="PS50943">
    <property type="entry name" value="HTH_CROC1"/>
    <property type="match status" value="1"/>
</dbReference>
<feature type="domain" description="HTH cro/C1-type" evidence="2">
    <location>
        <begin position="33"/>
        <end position="89"/>
    </location>
</feature>
<sequence length="420" mass="45758">MTREVRLTHGATAPIGHPEASVTGIDPSIGRRLEAHRKRRGLSRRTLAELVGRSQEWLRQVEKGLRPLDSIEVLTRIAEVLRIGDWSELLTARATPARRHDASAQPLVERLRRALCGQPPLAPPEGCAEPARGIGELWSCWRAPGRRFEVVAHHAAVALWRTGRGGPATDADRHDRVRALLLLHLVLSRLGERDLAYLAVHQAEQHCDAGAAPVLHACCQQARARELHRAGYPGGARDVVEAALDRLTGHATAGPERTGATIGLCLCAAEVEADLGNERAAEELLVRAEALLVRMGGSHPFGTDLDLLSPGPGAVGVVRVRSALALGKIELALHLAQEHKPGNNHPVDERVNHDIAMARVHAGRYDDVTALLTLLRVERVSPDDLRYDVTARDVVETLWHTTVPPVRAELAHLVERLHGT</sequence>
<name>A0ABV9Y2H5_9PSEU</name>
<dbReference type="Proteomes" id="UP001595833">
    <property type="component" value="Unassembled WGS sequence"/>
</dbReference>
<evidence type="ECO:0000313" key="4">
    <source>
        <dbReference type="Proteomes" id="UP001595833"/>
    </source>
</evidence>
<proteinExistence type="predicted"/>
<dbReference type="SMART" id="SM00530">
    <property type="entry name" value="HTH_XRE"/>
    <property type="match status" value="1"/>
</dbReference>
<evidence type="ECO:0000259" key="2">
    <source>
        <dbReference type="PROSITE" id="PS50943"/>
    </source>
</evidence>
<dbReference type="Gene3D" id="1.10.260.40">
    <property type="entry name" value="lambda repressor-like DNA-binding domains"/>
    <property type="match status" value="1"/>
</dbReference>
<feature type="region of interest" description="Disordered" evidence="1">
    <location>
        <begin position="1"/>
        <end position="24"/>
    </location>
</feature>
<dbReference type="SUPFAM" id="SSF47413">
    <property type="entry name" value="lambda repressor-like DNA-binding domains"/>
    <property type="match status" value="1"/>
</dbReference>
<reference evidence="4" key="1">
    <citation type="journal article" date="2019" name="Int. J. Syst. Evol. Microbiol.">
        <title>The Global Catalogue of Microorganisms (GCM) 10K type strain sequencing project: providing services to taxonomists for standard genome sequencing and annotation.</title>
        <authorList>
            <consortium name="The Broad Institute Genomics Platform"/>
            <consortium name="The Broad Institute Genome Sequencing Center for Infectious Disease"/>
            <person name="Wu L."/>
            <person name="Ma J."/>
        </authorList>
    </citation>
    <scope>NUCLEOTIDE SEQUENCE [LARGE SCALE GENOMIC DNA]</scope>
    <source>
        <strain evidence="4">KCTC 12848</strain>
    </source>
</reference>
<comment type="caution">
    <text evidence="3">The sequence shown here is derived from an EMBL/GenBank/DDBJ whole genome shotgun (WGS) entry which is preliminary data.</text>
</comment>
<gene>
    <name evidence="3" type="ORF">ACFPFM_19575</name>
</gene>
<evidence type="ECO:0000313" key="3">
    <source>
        <dbReference type="EMBL" id="MFC5055944.1"/>
    </source>
</evidence>
<dbReference type="EMBL" id="JBHSJB010000017">
    <property type="protein sequence ID" value="MFC5055944.1"/>
    <property type="molecule type" value="Genomic_DNA"/>
</dbReference>
<dbReference type="InterPro" id="IPR001387">
    <property type="entry name" value="Cro/C1-type_HTH"/>
</dbReference>
<dbReference type="InterPro" id="IPR010982">
    <property type="entry name" value="Lambda_DNA-bd_dom_sf"/>
</dbReference>
<dbReference type="Pfam" id="PF13560">
    <property type="entry name" value="HTH_31"/>
    <property type="match status" value="1"/>
</dbReference>
<organism evidence="3 4">
    <name type="scientific">Saccharothrix xinjiangensis</name>
    <dbReference type="NCBI Taxonomy" id="204798"/>
    <lineage>
        <taxon>Bacteria</taxon>
        <taxon>Bacillati</taxon>
        <taxon>Actinomycetota</taxon>
        <taxon>Actinomycetes</taxon>
        <taxon>Pseudonocardiales</taxon>
        <taxon>Pseudonocardiaceae</taxon>
        <taxon>Saccharothrix</taxon>
    </lineage>
</organism>
<accession>A0ABV9Y2H5</accession>
<dbReference type="RefSeq" id="WP_344039774.1">
    <property type="nucleotide sequence ID" value="NZ_BAAAKE010000018.1"/>
</dbReference>
<evidence type="ECO:0000256" key="1">
    <source>
        <dbReference type="SAM" id="MobiDB-lite"/>
    </source>
</evidence>
<protein>
    <submittedName>
        <fullName evidence="3">Helix-turn-helix domain-containing protein</fullName>
    </submittedName>
</protein>
<dbReference type="CDD" id="cd00093">
    <property type="entry name" value="HTH_XRE"/>
    <property type="match status" value="1"/>
</dbReference>
<keyword evidence="4" id="KW-1185">Reference proteome</keyword>